<protein>
    <recommendedName>
        <fullName evidence="8">PqqA peptide cyclase</fullName>
        <ecNumber evidence="8">1.21.98.4</ecNumber>
    </recommendedName>
    <alternativeName>
        <fullName evidence="8">Coenzyme PQQ synthesis protein E</fullName>
    </alternativeName>
</protein>
<keyword evidence="3 8" id="KW-0479">Metal-binding</keyword>
<evidence type="ECO:0000256" key="7">
    <source>
        <dbReference type="ARBA" id="ARBA00023014"/>
    </source>
</evidence>
<feature type="domain" description="Radical SAM core" evidence="9">
    <location>
        <begin position="18"/>
        <end position="236"/>
    </location>
</feature>
<dbReference type="InterPro" id="IPR011843">
    <property type="entry name" value="PQQ_synth_PqqE_bac"/>
</dbReference>
<dbReference type="NCBIfam" id="TIGR02109">
    <property type="entry name" value="PQQ_syn_pqqE"/>
    <property type="match status" value="1"/>
</dbReference>
<evidence type="ECO:0000256" key="3">
    <source>
        <dbReference type="ARBA" id="ARBA00022723"/>
    </source>
</evidence>
<keyword evidence="1 8" id="KW-0004">4Fe-4S</keyword>
<dbReference type="InterPro" id="IPR007197">
    <property type="entry name" value="rSAM"/>
</dbReference>
<dbReference type="Pfam" id="PF04055">
    <property type="entry name" value="Radical_SAM"/>
    <property type="match status" value="1"/>
</dbReference>
<dbReference type="SFLD" id="SFLDG01386">
    <property type="entry name" value="main_SPASM_domain-containing"/>
    <property type="match status" value="1"/>
</dbReference>
<dbReference type="GO" id="GO:0016491">
    <property type="term" value="F:oxidoreductase activity"/>
    <property type="evidence" value="ECO:0007669"/>
    <property type="project" value="UniProtKB-KW"/>
</dbReference>
<proteinExistence type="inferred from homology"/>
<evidence type="ECO:0000256" key="6">
    <source>
        <dbReference type="ARBA" id="ARBA00023004"/>
    </source>
</evidence>
<evidence type="ECO:0000259" key="9">
    <source>
        <dbReference type="PROSITE" id="PS51918"/>
    </source>
</evidence>
<gene>
    <name evidence="8 10" type="primary">pqqE</name>
</gene>
<keyword evidence="2 8" id="KW-0949">S-adenosyl-L-methionine</keyword>
<dbReference type="NCBIfam" id="TIGR04085">
    <property type="entry name" value="rSAM_more_4Fe4S"/>
    <property type="match status" value="1"/>
</dbReference>
<dbReference type="GO" id="GO:0005506">
    <property type="term" value="F:iron ion binding"/>
    <property type="evidence" value="ECO:0007669"/>
    <property type="project" value="UniProtKB-UniRule"/>
</dbReference>
<dbReference type="SMART" id="SM00729">
    <property type="entry name" value="Elp3"/>
    <property type="match status" value="1"/>
</dbReference>
<comment type="subunit">
    <text evidence="8">Interacts with PqqD. The interaction is necessary for activity of PqqE.</text>
</comment>
<keyword evidence="6 8" id="KW-0408">Iron</keyword>
<dbReference type="InterPro" id="IPR023885">
    <property type="entry name" value="4Fe4S-binding_SPASM_dom"/>
</dbReference>
<dbReference type="PANTHER" id="PTHR11228">
    <property type="entry name" value="RADICAL SAM DOMAIN PROTEIN"/>
    <property type="match status" value="1"/>
</dbReference>
<dbReference type="UniPathway" id="UPA00539"/>
<dbReference type="InterPro" id="IPR034391">
    <property type="entry name" value="AdoMet-like_SPASM_containing"/>
</dbReference>
<comment type="function">
    <text evidence="8">Catalyzes the cross-linking of a glutamate residue and a tyrosine residue in the PqqA protein as part of the biosynthesis of pyrroloquinoline quinone (PQQ).</text>
</comment>
<keyword evidence="4 8" id="KW-0884">PQQ biosynthesis</keyword>
<dbReference type="PIRSF" id="PIRSF037420">
    <property type="entry name" value="PQQ_syn_pqqE"/>
    <property type="match status" value="1"/>
</dbReference>
<dbReference type="GO" id="GO:0018189">
    <property type="term" value="P:pyrroloquinoline quinone biosynthetic process"/>
    <property type="evidence" value="ECO:0007669"/>
    <property type="project" value="UniProtKB-UniRule"/>
</dbReference>
<dbReference type="GO" id="GO:0051539">
    <property type="term" value="F:4 iron, 4 sulfur cluster binding"/>
    <property type="evidence" value="ECO:0007669"/>
    <property type="project" value="UniProtKB-KW"/>
</dbReference>
<dbReference type="HAMAP" id="MF_00660">
    <property type="entry name" value="PqqE"/>
    <property type="match status" value="1"/>
</dbReference>
<dbReference type="SFLD" id="SFLDG01387">
    <property type="entry name" value="BtrN-like_SPASM_domain_contain"/>
    <property type="match status" value="1"/>
</dbReference>
<comment type="pathway">
    <text evidence="8">Cofactor biosynthesis; pyrroloquinoline quinone biosynthesis.</text>
</comment>
<dbReference type="SFLD" id="SFLDG01067">
    <property type="entry name" value="SPASM/twitch_domain_containing"/>
    <property type="match status" value="1"/>
</dbReference>
<dbReference type="InterPro" id="IPR006638">
    <property type="entry name" value="Elp3/MiaA/NifB-like_rSAM"/>
</dbReference>
<dbReference type="InterPro" id="IPR058240">
    <property type="entry name" value="rSAM_sf"/>
</dbReference>
<comment type="similarity">
    <text evidence="8">Belongs to the radical SAM superfamily. PqqE family.</text>
</comment>
<dbReference type="AlphaFoldDB" id="A0A1W5LD19"/>
<dbReference type="InterPro" id="IPR050377">
    <property type="entry name" value="Radical_SAM_PqqE_MftC-like"/>
</dbReference>
<feature type="binding site" evidence="8">
    <location>
        <position position="36"/>
    </location>
    <ligand>
        <name>[4Fe-4S] cluster</name>
        <dbReference type="ChEBI" id="CHEBI:49883"/>
        <note>4Fe-4S-S-AdoMet</note>
    </ligand>
</feature>
<dbReference type="EMBL" id="KU509394">
    <property type="protein sequence ID" value="ANC58193.1"/>
    <property type="molecule type" value="Genomic_DNA"/>
</dbReference>
<dbReference type="EC" id="1.21.98.4" evidence="8"/>
<name>A0A1W5LD19_9BACT</name>
<dbReference type="Gene3D" id="3.20.20.70">
    <property type="entry name" value="Aldolase class I"/>
    <property type="match status" value="1"/>
</dbReference>
<keyword evidence="5 8" id="KW-0560">Oxidoreductase</keyword>
<dbReference type="InterPro" id="IPR013785">
    <property type="entry name" value="Aldolase_TIM"/>
</dbReference>
<dbReference type="GO" id="GO:0009975">
    <property type="term" value="F:cyclase activity"/>
    <property type="evidence" value="ECO:0007669"/>
    <property type="project" value="UniProtKB-UniRule"/>
</dbReference>
<comment type="catalytic activity">
    <reaction evidence="8">
        <text>[PQQ precursor protein] + S-adenosyl-L-methionine = E-Y cross-linked-[PQQ precursor protein] + 5'-deoxyadenosine + L-methionine + H(+)</text>
        <dbReference type="Rhea" id="RHEA:56836"/>
        <dbReference type="Rhea" id="RHEA-COMP:14800"/>
        <dbReference type="Rhea" id="RHEA-COMP:14801"/>
        <dbReference type="ChEBI" id="CHEBI:15378"/>
        <dbReference type="ChEBI" id="CHEBI:17319"/>
        <dbReference type="ChEBI" id="CHEBI:57844"/>
        <dbReference type="ChEBI" id="CHEBI:59789"/>
        <dbReference type="ChEBI" id="CHEBI:141026"/>
        <dbReference type="ChEBI" id="CHEBI:141027"/>
        <dbReference type="EC" id="1.21.98.4"/>
    </reaction>
</comment>
<keyword evidence="7 8" id="KW-0411">Iron-sulfur</keyword>
<evidence type="ECO:0000256" key="2">
    <source>
        <dbReference type="ARBA" id="ARBA00022691"/>
    </source>
</evidence>
<feature type="binding site" evidence="8">
    <location>
        <position position="39"/>
    </location>
    <ligand>
        <name>[4Fe-4S] cluster</name>
        <dbReference type="ChEBI" id="CHEBI:49883"/>
        <note>4Fe-4S-S-AdoMet</note>
    </ligand>
</feature>
<dbReference type="PROSITE" id="PS51918">
    <property type="entry name" value="RADICAL_SAM"/>
    <property type="match status" value="1"/>
</dbReference>
<evidence type="ECO:0000256" key="5">
    <source>
        <dbReference type="ARBA" id="ARBA00023002"/>
    </source>
</evidence>
<dbReference type="GO" id="GO:1904047">
    <property type="term" value="F:S-adenosyl-L-methionine binding"/>
    <property type="evidence" value="ECO:0007669"/>
    <property type="project" value="UniProtKB-UniRule"/>
</dbReference>
<dbReference type="CDD" id="cd01335">
    <property type="entry name" value="Radical_SAM"/>
    <property type="match status" value="1"/>
</dbReference>
<feature type="binding site" evidence="8">
    <location>
        <position position="32"/>
    </location>
    <ligand>
        <name>[4Fe-4S] cluster</name>
        <dbReference type="ChEBI" id="CHEBI:49883"/>
        <note>4Fe-4S-S-AdoMet</note>
    </ligand>
</feature>
<comment type="cofactor">
    <cofactor evidence="8">
        <name>[4Fe-4S] cluster</name>
        <dbReference type="ChEBI" id="CHEBI:49883"/>
    </cofactor>
    <text evidence="8">Binds 1 [4Fe-4S] cluster. The cluster is coordinated with 3 cysteines and an exchangeable S-adenosyl-L-methionine.</text>
</comment>
<dbReference type="GO" id="GO:0032324">
    <property type="term" value="P:molybdopterin cofactor biosynthetic process"/>
    <property type="evidence" value="ECO:0007669"/>
    <property type="project" value="UniProtKB-ARBA"/>
</dbReference>
<reference evidence="10" key="1">
    <citation type="submission" date="2016-01" db="EMBL/GenBank/DDBJ databases">
        <title>Hydrogen oxidation by a methanotroph.</title>
        <authorList>
            <person name="Stott M.B."/>
        </authorList>
    </citation>
    <scope>NUCLEOTIDE SEQUENCE</scope>
    <source>
        <strain evidence="10">RTK17.1</strain>
    </source>
</reference>
<organism evidence="10">
    <name type="scientific">Candidatus Methylacidiphilum infernorum</name>
    <dbReference type="NCBI Taxonomy" id="511746"/>
    <lineage>
        <taxon>Bacteria</taxon>
        <taxon>Pseudomonadati</taxon>
        <taxon>Verrucomicrobiota</taxon>
        <taxon>Methylacidiphilae</taxon>
        <taxon>Methylacidiphilales</taxon>
        <taxon>Methylacidiphilaceae</taxon>
        <taxon>Methylacidiphilum (ex Ratnadevi et al. 2023)</taxon>
    </lineage>
</organism>
<dbReference type="Pfam" id="PF13186">
    <property type="entry name" value="SPASM"/>
    <property type="match status" value="1"/>
</dbReference>
<dbReference type="PANTHER" id="PTHR11228:SF7">
    <property type="entry name" value="PQQA PEPTIDE CYCLASE"/>
    <property type="match status" value="1"/>
</dbReference>
<evidence type="ECO:0000256" key="8">
    <source>
        <dbReference type="HAMAP-Rule" id="MF_00660"/>
    </source>
</evidence>
<sequence>MKRGLSNSIRKACMSDKRLLPFSLLCELTFHCPLQCPYCSNSTSYFHWLKKELSTEEWIRVLKEAQKLGILQVYFSGGEPLVRKDLITLIRTAHDLGFYSNMSTGGTLIHKELLKKIKEAGLDSIQLSIQDSRPESADLISGVKQSFEKKIEAARLIVELEIPLGINVVIHRHNIERISEIIDFAANLGAQRLELANTQYYGWALLNRKMLLPSKNQVEKAAKEASRAKEKYKGKMEILFVIPDYYSPFPKPCMQGWGKIYMTVSADGTVLPCQSARDIRTLSFPNIRSDNLENIWWNSEAFNKFRGTDFLLEPCKSCPRKEIDFGGCRCQAYLLTADAAATDPACVYSPFHSIIERIIQENDSNGKPSSDTHFTYRNLKNSKALS</sequence>
<evidence type="ECO:0000256" key="1">
    <source>
        <dbReference type="ARBA" id="ARBA00022485"/>
    </source>
</evidence>
<dbReference type="InterPro" id="IPR000385">
    <property type="entry name" value="MoaA_NifB_PqqE_Fe-S-bd_CS"/>
</dbReference>
<dbReference type="InterPro" id="IPR017200">
    <property type="entry name" value="PqqE-like"/>
</dbReference>
<dbReference type="PROSITE" id="PS01305">
    <property type="entry name" value="MOAA_NIFB_PQQE"/>
    <property type="match status" value="1"/>
</dbReference>
<evidence type="ECO:0000256" key="4">
    <source>
        <dbReference type="ARBA" id="ARBA00022905"/>
    </source>
</evidence>
<dbReference type="SUPFAM" id="SSF102114">
    <property type="entry name" value="Radical SAM enzymes"/>
    <property type="match status" value="1"/>
</dbReference>
<accession>A0A1W5LD19</accession>
<dbReference type="SFLD" id="SFLDS00029">
    <property type="entry name" value="Radical_SAM"/>
    <property type="match status" value="1"/>
</dbReference>
<evidence type="ECO:0000313" key="10">
    <source>
        <dbReference type="EMBL" id="ANC58193.1"/>
    </source>
</evidence>
<dbReference type="SFLD" id="SFLDF00280">
    <property type="entry name" value="coenzyme_PQQ_synthesis_protein"/>
    <property type="match status" value="1"/>
</dbReference>